<keyword evidence="2" id="KW-0285">Flavoprotein</keyword>
<feature type="domain" description="FAD dependent oxidoreductase" evidence="6">
    <location>
        <begin position="5"/>
        <end position="333"/>
    </location>
</feature>
<evidence type="ECO:0000256" key="4">
    <source>
        <dbReference type="ARBA" id="ARBA00023002"/>
    </source>
</evidence>
<name>A0ABU6DDG5_9BACL</name>
<evidence type="ECO:0000256" key="1">
    <source>
        <dbReference type="ARBA" id="ARBA00001974"/>
    </source>
</evidence>
<dbReference type="Gene3D" id="3.30.9.10">
    <property type="entry name" value="D-Amino Acid Oxidase, subunit A, domain 2"/>
    <property type="match status" value="1"/>
</dbReference>
<dbReference type="NCBIfam" id="NF008726">
    <property type="entry name" value="PRK11728.1"/>
    <property type="match status" value="1"/>
</dbReference>
<dbReference type="InterPro" id="IPR006076">
    <property type="entry name" value="FAD-dep_OxRdtase"/>
</dbReference>
<dbReference type="PANTHER" id="PTHR43104:SF2">
    <property type="entry name" value="L-2-HYDROXYGLUTARATE DEHYDROGENASE, MITOCHONDRIAL"/>
    <property type="match status" value="1"/>
</dbReference>
<dbReference type="PANTHER" id="PTHR43104">
    <property type="entry name" value="L-2-HYDROXYGLUTARATE DEHYDROGENASE, MITOCHONDRIAL"/>
    <property type="match status" value="1"/>
</dbReference>
<dbReference type="EC" id="1.1.3.-" evidence="7"/>
<gene>
    <name evidence="7" type="primary">lhgO</name>
    <name evidence="7" type="ORF">P5G65_17950</name>
</gene>
<sequence length="403" mass="45430">MRKYDYIIIGAGIIGLTIARELKQREPEVSICILEKESDVAAHASGRNSGVLHAGFYYSANSLKAKFTKEGNQAMRAYCKLNGLQLNECGKLVVAKDETELAGLEELKLRADINGVQLTWMNEQEIASIDPNAKTYRKALYSPTTASVDPVEVCRTLKRENVENGVEFHFLTKYRKHRGDLLFTSSGTFKFNYLINCAGLYADSIAHDFGFGGKYTIIPFKGIYLKYTKNKTDVVTNIYPVPNLKNPFLGVHYTKTVDGSIKIGPTAMPAFWRENYQGLQGFNLKEFLQIVGFELKLFITNSFHFRRLAFQEMRKYIKSYFIGLGMGMVREIDPKGFGHFLRPGIRAQLLNVETLELVQDFVIEGDKRSMHVLNAVSPAFTCSMPFAAYVVDHIMKQRGGALS</sequence>
<evidence type="ECO:0000313" key="8">
    <source>
        <dbReference type="Proteomes" id="UP001355653"/>
    </source>
</evidence>
<dbReference type="GO" id="GO:0016491">
    <property type="term" value="F:oxidoreductase activity"/>
    <property type="evidence" value="ECO:0007669"/>
    <property type="project" value="UniProtKB-KW"/>
</dbReference>
<comment type="caution">
    <text evidence="7">The sequence shown here is derived from an EMBL/GenBank/DDBJ whole genome shotgun (WGS) entry which is preliminary data.</text>
</comment>
<evidence type="ECO:0000259" key="6">
    <source>
        <dbReference type="Pfam" id="PF01266"/>
    </source>
</evidence>
<dbReference type="Pfam" id="PF01266">
    <property type="entry name" value="DAO"/>
    <property type="match status" value="1"/>
</dbReference>
<protein>
    <submittedName>
        <fullName evidence="7">L-2-hydroxyglutarate oxidase</fullName>
        <ecNumber evidence="7">1.1.3.-</ecNumber>
    </submittedName>
</protein>
<evidence type="ECO:0000313" key="7">
    <source>
        <dbReference type="EMBL" id="MEB4795788.1"/>
    </source>
</evidence>
<dbReference type="SUPFAM" id="SSF51905">
    <property type="entry name" value="FAD/NAD(P)-binding domain"/>
    <property type="match status" value="1"/>
</dbReference>
<comment type="similarity">
    <text evidence="5">Belongs to the L2HGDH family.</text>
</comment>
<proteinExistence type="inferred from homology"/>
<evidence type="ECO:0000256" key="2">
    <source>
        <dbReference type="ARBA" id="ARBA00022630"/>
    </source>
</evidence>
<keyword evidence="3" id="KW-0274">FAD</keyword>
<evidence type="ECO:0000256" key="5">
    <source>
        <dbReference type="ARBA" id="ARBA00037941"/>
    </source>
</evidence>
<dbReference type="InterPro" id="IPR036188">
    <property type="entry name" value="FAD/NAD-bd_sf"/>
</dbReference>
<keyword evidence="4 7" id="KW-0560">Oxidoreductase</keyword>
<accession>A0ABU6DDG5</accession>
<keyword evidence="8" id="KW-1185">Reference proteome</keyword>
<dbReference type="Proteomes" id="UP001355653">
    <property type="component" value="Unassembled WGS sequence"/>
</dbReference>
<dbReference type="EMBL" id="JAROBY010000028">
    <property type="protein sequence ID" value="MEB4795788.1"/>
    <property type="molecule type" value="Genomic_DNA"/>
</dbReference>
<dbReference type="Gene3D" id="3.50.50.60">
    <property type="entry name" value="FAD/NAD(P)-binding domain"/>
    <property type="match status" value="1"/>
</dbReference>
<dbReference type="RefSeq" id="WP_127456606.1">
    <property type="nucleotide sequence ID" value="NZ_JAROBY010000028.1"/>
</dbReference>
<organism evidence="7 8">
    <name type="scientific">Paenibacillus chondroitinus</name>
    <dbReference type="NCBI Taxonomy" id="59842"/>
    <lineage>
        <taxon>Bacteria</taxon>
        <taxon>Bacillati</taxon>
        <taxon>Bacillota</taxon>
        <taxon>Bacilli</taxon>
        <taxon>Bacillales</taxon>
        <taxon>Paenibacillaceae</taxon>
        <taxon>Paenibacillus</taxon>
    </lineage>
</organism>
<comment type="cofactor">
    <cofactor evidence="1">
        <name>FAD</name>
        <dbReference type="ChEBI" id="CHEBI:57692"/>
    </cofactor>
</comment>
<evidence type="ECO:0000256" key="3">
    <source>
        <dbReference type="ARBA" id="ARBA00022827"/>
    </source>
</evidence>
<reference evidence="7 8" key="1">
    <citation type="submission" date="2023-03" db="EMBL/GenBank/DDBJ databases">
        <title>Bacillus Genome Sequencing.</title>
        <authorList>
            <person name="Dunlap C."/>
        </authorList>
    </citation>
    <scope>NUCLEOTIDE SEQUENCE [LARGE SCALE GENOMIC DNA]</scope>
    <source>
        <strain evidence="7 8">NRS-1351</strain>
    </source>
</reference>